<dbReference type="EMBL" id="WTYK01000003">
    <property type="protein sequence ID" value="MXP41484.1"/>
    <property type="molecule type" value="Genomic_DNA"/>
</dbReference>
<dbReference type="RefSeq" id="WP_160746327.1">
    <property type="nucleotide sequence ID" value="NZ_WTYK01000003.1"/>
</dbReference>
<dbReference type="PANTHER" id="PTHR33164:SF43">
    <property type="entry name" value="HTH-TYPE TRANSCRIPTIONAL REPRESSOR YETL"/>
    <property type="match status" value="1"/>
</dbReference>
<dbReference type="SMART" id="SM00347">
    <property type="entry name" value="HTH_MARR"/>
    <property type="match status" value="1"/>
</dbReference>
<dbReference type="SUPFAM" id="SSF46785">
    <property type="entry name" value="Winged helix' DNA-binding domain"/>
    <property type="match status" value="1"/>
</dbReference>
<feature type="coiled-coil region" evidence="1">
    <location>
        <begin position="32"/>
        <end position="59"/>
    </location>
</feature>
<dbReference type="InterPro" id="IPR000835">
    <property type="entry name" value="HTH_MarR-typ"/>
</dbReference>
<evidence type="ECO:0000313" key="4">
    <source>
        <dbReference type="Proteomes" id="UP000469159"/>
    </source>
</evidence>
<dbReference type="AlphaFoldDB" id="A0A6I4UUK5"/>
<dbReference type="Proteomes" id="UP000469159">
    <property type="component" value="Unassembled WGS sequence"/>
</dbReference>
<feature type="domain" description="HTH marR-type" evidence="2">
    <location>
        <begin position="21"/>
        <end position="154"/>
    </location>
</feature>
<dbReference type="InterPro" id="IPR036388">
    <property type="entry name" value="WH-like_DNA-bd_sf"/>
</dbReference>
<dbReference type="GO" id="GO:0003700">
    <property type="term" value="F:DNA-binding transcription factor activity"/>
    <property type="evidence" value="ECO:0007669"/>
    <property type="project" value="InterPro"/>
</dbReference>
<accession>A0A6I4UUK5</accession>
<dbReference type="Pfam" id="PF01047">
    <property type="entry name" value="MarR"/>
    <property type="match status" value="1"/>
</dbReference>
<dbReference type="OrthoDB" id="582199at2"/>
<dbReference type="InterPro" id="IPR036390">
    <property type="entry name" value="WH_DNA-bd_sf"/>
</dbReference>
<evidence type="ECO:0000313" key="3">
    <source>
        <dbReference type="EMBL" id="MXP41484.1"/>
    </source>
</evidence>
<evidence type="ECO:0000256" key="1">
    <source>
        <dbReference type="SAM" id="Coils"/>
    </source>
</evidence>
<organism evidence="3 4">
    <name type="scientific">Croceibacterium soli</name>
    <dbReference type="NCBI Taxonomy" id="1739690"/>
    <lineage>
        <taxon>Bacteria</taxon>
        <taxon>Pseudomonadati</taxon>
        <taxon>Pseudomonadota</taxon>
        <taxon>Alphaproteobacteria</taxon>
        <taxon>Sphingomonadales</taxon>
        <taxon>Erythrobacteraceae</taxon>
        <taxon>Croceibacterium</taxon>
    </lineage>
</organism>
<keyword evidence="1" id="KW-0175">Coiled coil</keyword>
<dbReference type="InterPro" id="IPR039422">
    <property type="entry name" value="MarR/SlyA-like"/>
</dbReference>
<dbReference type="PROSITE" id="PS50995">
    <property type="entry name" value="HTH_MARR_2"/>
    <property type="match status" value="1"/>
</dbReference>
<reference evidence="3 4" key="1">
    <citation type="submission" date="2019-12" db="EMBL/GenBank/DDBJ databases">
        <title>Genomic-based taxomic classification of the family Erythrobacteraceae.</title>
        <authorList>
            <person name="Xu L."/>
        </authorList>
    </citation>
    <scope>NUCLEOTIDE SEQUENCE [LARGE SCALE GENOMIC DNA]</scope>
    <source>
        <strain evidence="3 4">MCCC 1K02066</strain>
    </source>
</reference>
<dbReference type="InterPro" id="IPR011991">
    <property type="entry name" value="ArsR-like_HTH"/>
</dbReference>
<dbReference type="PRINTS" id="PR00598">
    <property type="entry name" value="HTHMARR"/>
</dbReference>
<evidence type="ECO:0000259" key="2">
    <source>
        <dbReference type="PROSITE" id="PS50995"/>
    </source>
</evidence>
<sequence length="178" mass="20356">MPHRPPKSTFDIYREGGTTRDISLLIKLVLMVRRFRNQLDEALRRIDQSTARMEMLSAILNMQGPKSQTDLARRLRVEAATVTRMIDILGKEGLVERTPDPNDRRVNLLSISPKGEAVLAEIFRVYDRLRSHLLQDLSADDVEQMHAMIDLMTARLDEPEPAAQVVIEPLESVDRLRS</sequence>
<dbReference type="GO" id="GO:0006950">
    <property type="term" value="P:response to stress"/>
    <property type="evidence" value="ECO:0007669"/>
    <property type="project" value="TreeGrafter"/>
</dbReference>
<keyword evidence="4" id="KW-1185">Reference proteome</keyword>
<name>A0A6I4UUK5_9SPHN</name>
<gene>
    <name evidence="3" type="ORF">GRI75_07485</name>
</gene>
<dbReference type="CDD" id="cd00090">
    <property type="entry name" value="HTH_ARSR"/>
    <property type="match status" value="1"/>
</dbReference>
<protein>
    <submittedName>
        <fullName evidence="3">MarR family transcriptional regulator</fullName>
    </submittedName>
</protein>
<dbReference type="PANTHER" id="PTHR33164">
    <property type="entry name" value="TRANSCRIPTIONAL REGULATOR, MARR FAMILY"/>
    <property type="match status" value="1"/>
</dbReference>
<dbReference type="Gene3D" id="1.10.10.10">
    <property type="entry name" value="Winged helix-like DNA-binding domain superfamily/Winged helix DNA-binding domain"/>
    <property type="match status" value="1"/>
</dbReference>
<proteinExistence type="predicted"/>
<comment type="caution">
    <text evidence="3">The sequence shown here is derived from an EMBL/GenBank/DDBJ whole genome shotgun (WGS) entry which is preliminary data.</text>
</comment>